<keyword evidence="2" id="KW-0813">Transport</keyword>
<comment type="subcellular location">
    <subcellularLocation>
        <location evidence="1">Membrane</location>
        <topology evidence="1">Multi-pass membrane protein</topology>
    </subcellularLocation>
</comment>
<dbReference type="AlphaFoldDB" id="A0A1L9TL17"/>
<gene>
    <name evidence="9" type="ORF">ASPSYDRAFT_201287</name>
</gene>
<dbReference type="FunFam" id="1.20.1250.20:FF:000064">
    <property type="entry name" value="MFS allantoate transporter"/>
    <property type="match status" value="1"/>
</dbReference>
<reference evidence="10" key="1">
    <citation type="journal article" date="2017" name="Genome Biol.">
        <title>Comparative genomics reveals high biological diversity and specific adaptations in the industrially and medically important fungal genus Aspergillus.</title>
        <authorList>
            <person name="de Vries R.P."/>
            <person name="Riley R."/>
            <person name="Wiebenga A."/>
            <person name="Aguilar-Osorio G."/>
            <person name="Amillis S."/>
            <person name="Uchima C.A."/>
            <person name="Anderluh G."/>
            <person name="Asadollahi M."/>
            <person name="Askin M."/>
            <person name="Barry K."/>
            <person name="Battaglia E."/>
            <person name="Bayram O."/>
            <person name="Benocci T."/>
            <person name="Braus-Stromeyer S.A."/>
            <person name="Caldana C."/>
            <person name="Canovas D."/>
            <person name="Cerqueira G.C."/>
            <person name="Chen F."/>
            <person name="Chen W."/>
            <person name="Choi C."/>
            <person name="Clum A."/>
            <person name="Dos Santos R.A."/>
            <person name="Damasio A.R."/>
            <person name="Diallinas G."/>
            <person name="Emri T."/>
            <person name="Fekete E."/>
            <person name="Flipphi M."/>
            <person name="Freyberg S."/>
            <person name="Gallo A."/>
            <person name="Gournas C."/>
            <person name="Habgood R."/>
            <person name="Hainaut M."/>
            <person name="Harispe M.L."/>
            <person name="Henrissat B."/>
            <person name="Hilden K.S."/>
            <person name="Hope R."/>
            <person name="Hossain A."/>
            <person name="Karabika E."/>
            <person name="Karaffa L."/>
            <person name="Karanyi Z."/>
            <person name="Krasevec N."/>
            <person name="Kuo A."/>
            <person name="Kusch H."/>
            <person name="LaButti K."/>
            <person name="Lagendijk E.L."/>
            <person name="Lapidus A."/>
            <person name="Levasseur A."/>
            <person name="Lindquist E."/>
            <person name="Lipzen A."/>
            <person name="Logrieco A.F."/>
            <person name="MacCabe A."/>
            <person name="Maekelae M.R."/>
            <person name="Malavazi I."/>
            <person name="Melin P."/>
            <person name="Meyer V."/>
            <person name="Mielnichuk N."/>
            <person name="Miskei M."/>
            <person name="Molnar A.P."/>
            <person name="Mule G."/>
            <person name="Ngan C.Y."/>
            <person name="Orejas M."/>
            <person name="Orosz E."/>
            <person name="Ouedraogo J.P."/>
            <person name="Overkamp K.M."/>
            <person name="Park H.-S."/>
            <person name="Perrone G."/>
            <person name="Piumi F."/>
            <person name="Punt P.J."/>
            <person name="Ram A.F."/>
            <person name="Ramon A."/>
            <person name="Rauscher S."/>
            <person name="Record E."/>
            <person name="Riano-Pachon D.M."/>
            <person name="Robert V."/>
            <person name="Roehrig J."/>
            <person name="Ruller R."/>
            <person name="Salamov A."/>
            <person name="Salih N.S."/>
            <person name="Samson R.A."/>
            <person name="Sandor E."/>
            <person name="Sanguinetti M."/>
            <person name="Schuetze T."/>
            <person name="Sepcic K."/>
            <person name="Shelest E."/>
            <person name="Sherlock G."/>
            <person name="Sophianopoulou V."/>
            <person name="Squina F.M."/>
            <person name="Sun H."/>
            <person name="Susca A."/>
            <person name="Todd R.B."/>
            <person name="Tsang A."/>
            <person name="Unkles S.E."/>
            <person name="van de Wiele N."/>
            <person name="van Rossen-Uffink D."/>
            <person name="Oliveira J.V."/>
            <person name="Vesth T.C."/>
            <person name="Visser J."/>
            <person name="Yu J.-H."/>
            <person name="Zhou M."/>
            <person name="Andersen M.R."/>
            <person name="Archer D.B."/>
            <person name="Baker S.E."/>
            <person name="Benoit I."/>
            <person name="Brakhage A.A."/>
            <person name="Braus G.H."/>
            <person name="Fischer R."/>
            <person name="Frisvad J.C."/>
            <person name="Goldman G.H."/>
            <person name="Houbraken J."/>
            <person name="Oakley B."/>
            <person name="Pocsi I."/>
            <person name="Scazzocchio C."/>
            <person name="Seiboth B."/>
            <person name="vanKuyk P.A."/>
            <person name="Wortman J."/>
            <person name="Dyer P.S."/>
            <person name="Grigoriev I.V."/>
        </authorList>
    </citation>
    <scope>NUCLEOTIDE SEQUENCE [LARGE SCALE GENOMIC DNA]</scope>
    <source>
        <strain evidence="10">CBS 593.65</strain>
    </source>
</reference>
<dbReference type="GO" id="GO:0016020">
    <property type="term" value="C:membrane"/>
    <property type="evidence" value="ECO:0007669"/>
    <property type="project" value="UniProtKB-SubCell"/>
</dbReference>
<organism evidence="9 10">
    <name type="scientific">Aspergillus sydowii CBS 593.65</name>
    <dbReference type="NCBI Taxonomy" id="1036612"/>
    <lineage>
        <taxon>Eukaryota</taxon>
        <taxon>Fungi</taxon>
        <taxon>Dikarya</taxon>
        <taxon>Ascomycota</taxon>
        <taxon>Pezizomycotina</taxon>
        <taxon>Eurotiomycetes</taxon>
        <taxon>Eurotiomycetidae</taxon>
        <taxon>Eurotiales</taxon>
        <taxon>Aspergillaceae</taxon>
        <taxon>Aspergillus</taxon>
        <taxon>Aspergillus subgen. Nidulantes</taxon>
    </lineage>
</organism>
<proteinExistence type="inferred from homology"/>
<dbReference type="VEuPathDB" id="FungiDB:ASPSYDRAFT_201287"/>
<name>A0A1L9TL17_9EURO</name>
<feature type="domain" description="Major facilitator superfamily (MFS) profile" evidence="8">
    <location>
        <begin position="60"/>
        <end position="474"/>
    </location>
</feature>
<evidence type="ECO:0000256" key="7">
    <source>
        <dbReference type="SAM" id="Phobius"/>
    </source>
</evidence>
<dbReference type="InterPro" id="IPR036259">
    <property type="entry name" value="MFS_trans_sf"/>
</dbReference>
<dbReference type="EMBL" id="KV878585">
    <property type="protein sequence ID" value="OJJ60092.1"/>
    <property type="molecule type" value="Genomic_DNA"/>
</dbReference>
<feature type="transmembrane region" description="Helical" evidence="7">
    <location>
        <begin position="289"/>
        <end position="314"/>
    </location>
</feature>
<evidence type="ECO:0000256" key="4">
    <source>
        <dbReference type="ARBA" id="ARBA00022989"/>
    </source>
</evidence>
<feature type="transmembrane region" description="Helical" evidence="7">
    <location>
        <begin position="127"/>
        <end position="146"/>
    </location>
</feature>
<feature type="transmembrane region" description="Helical" evidence="7">
    <location>
        <begin position="385"/>
        <end position="404"/>
    </location>
</feature>
<keyword evidence="5 7" id="KW-0472">Membrane</keyword>
<dbReference type="STRING" id="1036612.A0A1L9TL17"/>
<feature type="transmembrane region" description="Helical" evidence="7">
    <location>
        <begin position="186"/>
        <end position="207"/>
    </location>
</feature>
<dbReference type="Gene3D" id="1.20.1250.20">
    <property type="entry name" value="MFS general substrate transporter like domains"/>
    <property type="match status" value="1"/>
</dbReference>
<dbReference type="InterPro" id="IPR011701">
    <property type="entry name" value="MFS"/>
</dbReference>
<protein>
    <recommendedName>
        <fullName evidence="8">Major facilitator superfamily (MFS) profile domain-containing protein</fullName>
    </recommendedName>
</protein>
<dbReference type="GO" id="GO:0033229">
    <property type="term" value="F:cysteine transmembrane transporter activity"/>
    <property type="evidence" value="ECO:0007669"/>
    <property type="project" value="TreeGrafter"/>
</dbReference>
<feature type="transmembrane region" description="Helical" evidence="7">
    <location>
        <begin position="219"/>
        <end position="241"/>
    </location>
</feature>
<evidence type="ECO:0000256" key="6">
    <source>
        <dbReference type="ARBA" id="ARBA00037968"/>
    </source>
</evidence>
<evidence type="ECO:0000256" key="1">
    <source>
        <dbReference type="ARBA" id="ARBA00004141"/>
    </source>
</evidence>
<dbReference type="Pfam" id="PF07690">
    <property type="entry name" value="MFS_1"/>
    <property type="match status" value="1"/>
</dbReference>
<dbReference type="InterPro" id="IPR020846">
    <property type="entry name" value="MFS_dom"/>
</dbReference>
<sequence length="510" mass="57758">MTADDKAIEEAASFHDETTQKNRTNHDLVDKEVAKYATDTAIEVDEATSSRLRRMIDKRILVVMMVTYLIQTIDKGALSFASVMGIIEDTNLQGNQYQWLTTVVYLAILVVEFPENWILQRVPIAKWLSLNIFLWGICITLIAAVPNFTGLVILRTFMGVFETVCQPTFVLLSATWYKREEQSSVINIWIMMNGLQNILGGLIAYGFSFVPADSPLKSWQALFMSYGIITVIWAVFVGLWMPDSPMRAKCWTEEDKRLMIERVRQNQTGLQNRVFRLDQVRDAFTDPQLYAFAIIQICTTIPAGGIGAYANIIIKSFGYSTRETQLLTMVNGAVTTIALLISAYLDRKYQQTIYIMLASLVPSVICTSVLIGVPFSPARRVGLLIAYWSFYSFFTLTSLSLALLSRNVAGQTKKSVIIASNFVCWAAGNSIGPQVFRDRDAPRYYLAFSILLGCFGIMVVVLLALRLWYAAHNRKRDNRIRAGEVVPDVNYTHAFEDITDRENPHFRYIY</sequence>
<dbReference type="SUPFAM" id="SSF103473">
    <property type="entry name" value="MFS general substrate transporter"/>
    <property type="match status" value="1"/>
</dbReference>
<dbReference type="GeneID" id="63759869"/>
<feature type="transmembrane region" description="Helical" evidence="7">
    <location>
        <begin position="60"/>
        <end position="87"/>
    </location>
</feature>
<accession>A0A1L9TL17</accession>
<comment type="similarity">
    <text evidence="6">Belongs to the major facilitator superfamily. Allantoate permease family.</text>
</comment>
<feature type="transmembrane region" description="Helical" evidence="7">
    <location>
        <begin position="326"/>
        <end position="345"/>
    </location>
</feature>
<dbReference type="Proteomes" id="UP000184356">
    <property type="component" value="Unassembled WGS sequence"/>
</dbReference>
<evidence type="ECO:0000256" key="3">
    <source>
        <dbReference type="ARBA" id="ARBA00022692"/>
    </source>
</evidence>
<keyword evidence="4 7" id="KW-1133">Transmembrane helix</keyword>
<evidence type="ECO:0000256" key="5">
    <source>
        <dbReference type="ARBA" id="ARBA00023136"/>
    </source>
</evidence>
<dbReference type="PANTHER" id="PTHR43791:SF63">
    <property type="entry name" value="HIGH AFFINITY CYSTEINE TRANSPORTER"/>
    <property type="match status" value="1"/>
</dbReference>
<evidence type="ECO:0000259" key="8">
    <source>
        <dbReference type="PROSITE" id="PS50850"/>
    </source>
</evidence>
<keyword evidence="3 7" id="KW-0812">Transmembrane</keyword>
<dbReference type="OrthoDB" id="6730379at2759"/>
<dbReference type="PROSITE" id="PS50850">
    <property type="entry name" value="MFS"/>
    <property type="match status" value="1"/>
</dbReference>
<feature type="transmembrane region" description="Helical" evidence="7">
    <location>
        <begin position="416"/>
        <end position="432"/>
    </location>
</feature>
<feature type="transmembrane region" description="Helical" evidence="7">
    <location>
        <begin position="352"/>
        <end position="373"/>
    </location>
</feature>
<feature type="transmembrane region" description="Helical" evidence="7">
    <location>
        <begin position="444"/>
        <end position="469"/>
    </location>
</feature>
<evidence type="ECO:0000313" key="10">
    <source>
        <dbReference type="Proteomes" id="UP000184356"/>
    </source>
</evidence>
<dbReference type="RefSeq" id="XP_040703898.1">
    <property type="nucleotide sequence ID" value="XM_040843796.1"/>
</dbReference>
<feature type="transmembrane region" description="Helical" evidence="7">
    <location>
        <begin position="99"/>
        <end position="115"/>
    </location>
</feature>
<evidence type="ECO:0000256" key="2">
    <source>
        <dbReference type="ARBA" id="ARBA00022448"/>
    </source>
</evidence>
<keyword evidence="10" id="KW-1185">Reference proteome</keyword>
<evidence type="ECO:0000313" key="9">
    <source>
        <dbReference type="EMBL" id="OJJ60092.1"/>
    </source>
</evidence>
<dbReference type="PANTHER" id="PTHR43791">
    <property type="entry name" value="PERMEASE-RELATED"/>
    <property type="match status" value="1"/>
</dbReference>
<feature type="transmembrane region" description="Helical" evidence="7">
    <location>
        <begin position="152"/>
        <end position="174"/>
    </location>
</feature>